<dbReference type="Proteomes" id="UP001595191">
    <property type="component" value="Unassembled WGS sequence"/>
</dbReference>
<accession>A0ACC7LIE9</accession>
<reference evidence="1" key="1">
    <citation type="submission" date="2024-09" db="EMBL/GenBank/DDBJ databases">
        <authorList>
            <person name="Liu J."/>
        </authorList>
    </citation>
    <scope>NUCLEOTIDE SEQUENCE</scope>
    <source>
        <strain evidence="1">NBU2967</strain>
    </source>
</reference>
<dbReference type="EMBL" id="JBHFPV010000001">
    <property type="protein sequence ID" value="MFH6603248.1"/>
    <property type="molecule type" value="Genomic_DNA"/>
</dbReference>
<sequence>MGKDLENIFLNALDEHQHMLLRICSVYAKDEDDTKDLFQEVLINIWKAMPSFKENSNIGTWMYRITLNVCLRLKTKEIRKQRKVLRIDGHTINIYKGDVGEEGQNVKKEKLVQLRKCIKQLNEADKAVITLYLEELPYKEISNITGLTENNIAVKVKRIKTKLLNCLNKIP</sequence>
<evidence type="ECO:0000313" key="2">
    <source>
        <dbReference type="Proteomes" id="UP001595191"/>
    </source>
</evidence>
<comment type="caution">
    <text evidence="1">The sequence shown here is derived from an EMBL/GenBank/DDBJ whole genome shotgun (WGS) entry which is preliminary data.</text>
</comment>
<proteinExistence type="predicted"/>
<gene>
    <name evidence="1" type="ORF">ACEZ3G_07165</name>
</gene>
<keyword evidence="2" id="KW-1185">Reference proteome</keyword>
<organism evidence="1 2">
    <name type="scientific">Meishania litoralis</name>
    <dbReference type="NCBI Taxonomy" id="3434685"/>
    <lineage>
        <taxon>Bacteria</taxon>
        <taxon>Pseudomonadati</taxon>
        <taxon>Bacteroidota</taxon>
        <taxon>Flavobacteriia</taxon>
        <taxon>Flavobacteriales</taxon>
        <taxon>Flavobacteriaceae</taxon>
        <taxon>Meishania</taxon>
    </lineage>
</organism>
<name>A0ACC7LIE9_9FLAO</name>
<evidence type="ECO:0000313" key="1">
    <source>
        <dbReference type="EMBL" id="MFH6603248.1"/>
    </source>
</evidence>
<protein>
    <submittedName>
        <fullName evidence="1">RNA polymerase sigma factor</fullName>
    </submittedName>
</protein>